<dbReference type="RefSeq" id="WP_200605184.1">
    <property type="nucleotide sequence ID" value="NZ_CP071517.1"/>
</dbReference>
<feature type="domain" description="KANL3/Tex30 alpha/beta hydrolase-like" evidence="1">
    <location>
        <begin position="28"/>
        <end position="218"/>
    </location>
</feature>
<dbReference type="GO" id="GO:0016787">
    <property type="term" value="F:hydrolase activity"/>
    <property type="evidence" value="ECO:0007669"/>
    <property type="project" value="UniProtKB-KW"/>
</dbReference>
<evidence type="ECO:0000259" key="1">
    <source>
        <dbReference type="Pfam" id="PF20408"/>
    </source>
</evidence>
<protein>
    <submittedName>
        <fullName evidence="2">Alpha/beta hydrolase</fullName>
    </submittedName>
</protein>
<reference evidence="2 3" key="1">
    <citation type="submission" date="2021-02" db="EMBL/GenBank/DDBJ databases">
        <title>Lysobacter arenosi sp. nov., isolated from soil of gangwondo yeongwol, south Korea.</title>
        <authorList>
            <person name="Kim K.R."/>
            <person name="Kim K.H."/>
            <person name="Jeon C.O."/>
        </authorList>
    </citation>
    <scope>NUCLEOTIDE SEQUENCE [LARGE SCALE GENOMIC DNA]</scope>
    <source>
        <strain evidence="2 3">R7</strain>
    </source>
</reference>
<dbReference type="PANTHER" id="PTHR13136">
    <property type="entry name" value="TESTIS DEVELOPMENT PROTEIN PRTD"/>
    <property type="match status" value="1"/>
</dbReference>
<dbReference type="Proteomes" id="UP000663400">
    <property type="component" value="Chromosome"/>
</dbReference>
<sequence length="223" mass="23535">MTDPVSIVVESGEQVSGLLQAPSDALACYVLAHGAGAGMTHAFMAAVADGLAERSVATLRYQFPYMERGSRRPDTPKLAQATVRAAVAEASRRMPGTPLIAGGKSFGGRMTSQAQAALPLPGVLGLAFIGFPLHPAGKPSDDRADHLAQVSVPMLFLQGTRDELASLELLQPVVDRLQALATLQLFADGDHSFHVPARSGRKDSQVMAELLDVLAKWIGSVVR</sequence>
<gene>
    <name evidence="2" type="ORF">HIV01_004690</name>
</gene>
<keyword evidence="2" id="KW-0378">Hydrolase</keyword>
<dbReference type="Pfam" id="PF20408">
    <property type="entry name" value="Abhydrolase_11"/>
    <property type="match status" value="1"/>
</dbReference>
<proteinExistence type="predicted"/>
<accession>A0ABX7RFV2</accession>
<name>A0ABX7RFV2_9GAMM</name>
<dbReference type="PANTHER" id="PTHR13136:SF11">
    <property type="entry name" value="TESTIS-EXPRESSED PROTEIN 30"/>
    <property type="match status" value="1"/>
</dbReference>
<evidence type="ECO:0000313" key="2">
    <source>
        <dbReference type="EMBL" id="QSX75824.1"/>
    </source>
</evidence>
<dbReference type="InterPro" id="IPR046879">
    <property type="entry name" value="KANL3/Tex30_Abhydrolase"/>
</dbReference>
<dbReference type="InterPro" id="IPR029058">
    <property type="entry name" value="AB_hydrolase_fold"/>
</dbReference>
<dbReference type="EMBL" id="CP071517">
    <property type="protein sequence ID" value="QSX75824.1"/>
    <property type="molecule type" value="Genomic_DNA"/>
</dbReference>
<dbReference type="SUPFAM" id="SSF53474">
    <property type="entry name" value="alpha/beta-Hydrolases"/>
    <property type="match status" value="1"/>
</dbReference>
<evidence type="ECO:0000313" key="3">
    <source>
        <dbReference type="Proteomes" id="UP000663400"/>
    </source>
</evidence>
<dbReference type="Gene3D" id="3.40.50.1820">
    <property type="entry name" value="alpha/beta hydrolase"/>
    <property type="match status" value="1"/>
</dbReference>
<dbReference type="InterPro" id="IPR026555">
    <property type="entry name" value="NSL3/Tex30"/>
</dbReference>
<organism evidence="2 3">
    <name type="scientific">Lysobacter arenosi</name>
    <dbReference type="NCBI Taxonomy" id="2795387"/>
    <lineage>
        <taxon>Bacteria</taxon>
        <taxon>Pseudomonadati</taxon>
        <taxon>Pseudomonadota</taxon>
        <taxon>Gammaproteobacteria</taxon>
        <taxon>Lysobacterales</taxon>
        <taxon>Lysobacteraceae</taxon>
        <taxon>Lysobacter</taxon>
    </lineage>
</organism>
<keyword evidence="3" id="KW-1185">Reference proteome</keyword>